<dbReference type="PANTHER" id="PTHR19271">
    <property type="entry name" value="CYTOCHROME B"/>
    <property type="match status" value="1"/>
</dbReference>
<feature type="transmembrane region" description="Helical" evidence="1">
    <location>
        <begin position="6"/>
        <end position="26"/>
    </location>
</feature>
<gene>
    <name evidence="3" type="ORF">B1A_05146</name>
</gene>
<comment type="caution">
    <text evidence="3">The sequence shown here is derived from an EMBL/GenBank/DDBJ whole genome shotgun (WGS) entry which is preliminary data.</text>
</comment>
<feature type="transmembrane region" description="Helical" evidence="1">
    <location>
        <begin position="38"/>
        <end position="58"/>
    </location>
</feature>
<feature type="transmembrane region" description="Helical" evidence="1">
    <location>
        <begin position="118"/>
        <end position="138"/>
    </location>
</feature>
<reference evidence="3" key="2">
    <citation type="journal article" date="2014" name="ISME J.">
        <title>Microbial stratification in low pH oxic and suboxic macroscopic growths along an acid mine drainage.</title>
        <authorList>
            <person name="Mendez-Garcia C."/>
            <person name="Mesa V."/>
            <person name="Sprenger R.R."/>
            <person name="Richter M."/>
            <person name="Diez M.S."/>
            <person name="Solano J."/>
            <person name="Bargiela R."/>
            <person name="Golyshina O.V."/>
            <person name="Manteca A."/>
            <person name="Ramos J.L."/>
            <person name="Gallego J.R."/>
            <person name="Llorente I."/>
            <person name="Martins Dos Santos V.A."/>
            <person name="Jensen O.N."/>
            <person name="Pelaez A.I."/>
            <person name="Sanchez J."/>
            <person name="Ferrer M."/>
        </authorList>
    </citation>
    <scope>NUCLEOTIDE SEQUENCE</scope>
</reference>
<evidence type="ECO:0000256" key="1">
    <source>
        <dbReference type="SAM" id="Phobius"/>
    </source>
</evidence>
<dbReference type="AlphaFoldDB" id="T1CVC8"/>
<keyword evidence="1" id="KW-1133">Transmembrane helix</keyword>
<dbReference type="GO" id="GO:0022904">
    <property type="term" value="P:respiratory electron transport chain"/>
    <property type="evidence" value="ECO:0007669"/>
    <property type="project" value="InterPro"/>
</dbReference>
<dbReference type="SUPFAM" id="SSF81342">
    <property type="entry name" value="Transmembrane di-heme cytochromes"/>
    <property type="match status" value="1"/>
</dbReference>
<dbReference type="PROSITE" id="PS51002">
    <property type="entry name" value="CYTB_NTER"/>
    <property type="match status" value="1"/>
</dbReference>
<name>T1CVC8_9ZZZZ</name>
<proteinExistence type="predicted"/>
<sequence length="149" mass="16845">LMRDLHRFAAHGMVLFVWLHMTRVFLTGAYKAPREFNWIVGVVLLVNTLVLSWTGYLLPWDQLAYWAVTVGAKMASYTPLIGQNGPWGPQLGFLPTNDIMFMLLGGTVVGQNALIRFYVLHCVVLPLVVTVFLAVHFWRIRKDGFSGPL</sequence>
<dbReference type="Pfam" id="PF13631">
    <property type="entry name" value="Cytochrom_B_N_2"/>
    <property type="match status" value="1"/>
</dbReference>
<dbReference type="EC" id="1.10.9.1" evidence="3"/>
<dbReference type="InterPro" id="IPR027387">
    <property type="entry name" value="Cytb/b6-like_sf"/>
</dbReference>
<dbReference type="PANTHER" id="PTHR19271:SF16">
    <property type="entry name" value="CYTOCHROME B"/>
    <property type="match status" value="1"/>
</dbReference>
<dbReference type="InterPro" id="IPR016174">
    <property type="entry name" value="Di-haem_cyt_TM"/>
</dbReference>
<dbReference type="EMBL" id="AUZX01003747">
    <property type="protein sequence ID" value="EQD73049.1"/>
    <property type="molecule type" value="Genomic_DNA"/>
</dbReference>
<feature type="non-terminal residue" evidence="3">
    <location>
        <position position="1"/>
    </location>
</feature>
<protein>
    <submittedName>
        <fullName evidence="3">Membrane protein containing Cytochrome b/b6</fullName>
        <ecNumber evidence="3">1.10.9.1</ecNumber>
    </submittedName>
</protein>
<keyword evidence="1" id="KW-0472">Membrane</keyword>
<keyword evidence="3" id="KW-0560">Oxidoreductase</keyword>
<dbReference type="GO" id="GO:0016491">
    <property type="term" value="F:oxidoreductase activity"/>
    <property type="evidence" value="ECO:0007669"/>
    <property type="project" value="UniProtKB-KW"/>
</dbReference>
<feature type="domain" description="Cytochrome b/b6 N-terminal region profile" evidence="2">
    <location>
        <begin position="1"/>
        <end position="149"/>
    </location>
</feature>
<dbReference type="GO" id="GO:0009055">
    <property type="term" value="F:electron transfer activity"/>
    <property type="evidence" value="ECO:0007669"/>
    <property type="project" value="InterPro"/>
</dbReference>
<evidence type="ECO:0000313" key="3">
    <source>
        <dbReference type="EMBL" id="EQD73049.1"/>
    </source>
</evidence>
<dbReference type="GO" id="GO:0016020">
    <property type="term" value="C:membrane"/>
    <property type="evidence" value="ECO:0007669"/>
    <property type="project" value="InterPro"/>
</dbReference>
<dbReference type="Gene3D" id="1.20.810.10">
    <property type="entry name" value="Cytochrome Bc1 Complex, Chain C"/>
    <property type="match status" value="1"/>
</dbReference>
<evidence type="ECO:0000259" key="2">
    <source>
        <dbReference type="PROSITE" id="PS51002"/>
    </source>
</evidence>
<keyword evidence="1" id="KW-0812">Transmembrane</keyword>
<reference evidence="3" key="1">
    <citation type="submission" date="2013-08" db="EMBL/GenBank/DDBJ databases">
        <authorList>
            <person name="Mendez C."/>
            <person name="Richter M."/>
            <person name="Ferrer M."/>
            <person name="Sanchez J."/>
        </authorList>
    </citation>
    <scope>NUCLEOTIDE SEQUENCE</scope>
</reference>
<organism evidence="3">
    <name type="scientific">mine drainage metagenome</name>
    <dbReference type="NCBI Taxonomy" id="410659"/>
    <lineage>
        <taxon>unclassified sequences</taxon>
        <taxon>metagenomes</taxon>
        <taxon>ecological metagenomes</taxon>
    </lineage>
</organism>
<accession>T1CVC8</accession>
<dbReference type="InterPro" id="IPR005797">
    <property type="entry name" value="Cyt_b/b6_N"/>
</dbReference>